<evidence type="ECO:0000259" key="7">
    <source>
        <dbReference type="PROSITE" id="PS51677"/>
    </source>
</evidence>
<proteinExistence type="predicted"/>
<keyword evidence="5" id="KW-0119">Carbohydrate metabolism</keyword>
<dbReference type="Pfam" id="PF01522">
    <property type="entry name" value="Polysacc_deac_1"/>
    <property type="match status" value="1"/>
</dbReference>
<comment type="caution">
    <text evidence="8">The sequence shown here is derived from an EMBL/GenBank/DDBJ whole genome shotgun (WGS) entry which is preliminary data.</text>
</comment>
<feature type="domain" description="NodB homology" evidence="7">
    <location>
        <begin position="48"/>
        <end position="248"/>
    </location>
</feature>
<dbReference type="InterPro" id="IPR011330">
    <property type="entry name" value="Glyco_hydro/deAcase_b/a-brl"/>
</dbReference>
<sequence>MRITSTAFLAGGLAAANLLPRQDTSTIPRPSLGDIPYGTNVASCTVPGKLALTFDDGPDVHTSDVLDLLKKNNAKATFFIVGDNGRWGRKNTGDPTGPYPALLKRMHDEGHQLGSHSWSHANFTKLTSQGRREELLKVESMFASVLGFIPTYFRPPYTSYDDATNQDLKTLGYHNLNFDLDTEDYKNDTELSRGFITSGFSQAAANKKINSGKPSSLITLLHDVNEKSVYEFLPWVIYEAKNAGYDLVTVGECLGDPSNYWYRDAVTGQAWSAAILSFL</sequence>
<name>A0AAV9GTB7_9PEZI</name>
<keyword evidence="2" id="KW-0479">Metal-binding</keyword>
<dbReference type="InterPro" id="IPR002509">
    <property type="entry name" value="NODB_dom"/>
</dbReference>
<keyword evidence="9" id="KW-1185">Reference proteome</keyword>
<dbReference type="CDD" id="cd10951">
    <property type="entry name" value="CE4_ClCDA_like"/>
    <property type="match status" value="1"/>
</dbReference>
<comment type="cofactor">
    <cofactor evidence="1">
        <name>Co(2+)</name>
        <dbReference type="ChEBI" id="CHEBI:48828"/>
    </cofactor>
</comment>
<dbReference type="PROSITE" id="PS51677">
    <property type="entry name" value="NODB"/>
    <property type="match status" value="1"/>
</dbReference>
<dbReference type="Proteomes" id="UP001321760">
    <property type="component" value="Unassembled WGS sequence"/>
</dbReference>
<dbReference type="Gene3D" id="3.20.20.370">
    <property type="entry name" value="Glycoside hydrolase/deacetylase"/>
    <property type="match status" value="1"/>
</dbReference>
<keyword evidence="4" id="KW-0378">Hydrolase</keyword>
<evidence type="ECO:0000256" key="1">
    <source>
        <dbReference type="ARBA" id="ARBA00001941"/>
    </source>
</evidence>
<evidence type="ECO:0000256" key="4">
    <source>
        <dbReference type="ARBA" id="ARBA00022801"/>
    </source>
</evidence>
<evidence type="ECO:0000256" key="5">
    <source>
        <dbReference type="ARBA" id="ARBA00023277"/>
    </source>
</evidence>
<dbReference type="GO" id="GO:0046872">
    <property type="term" value="F:metal ion binding"/>
    <property type="evidence" value="ECO:0007669"/>
    <property type="project" value="UniProtKB-KW"/>
</dbReference>
<dbReference type="PANTHER" id="PTHR46471:SF2">
    <property type="entry name" value="CHITIN DEACETYLASE-RELATED"/>
    <property type="match status" value="1"/>
</dbReference>
<dbReference type="EMBL" id="MU865929">
    <property type="protein sequence ID" value="KAK4451229.1"/>
    <property type="molecule type" value="Genomic_DNA"/>
</dbReference>
<accession>A0AAV9GTB7</accession>
<gene>
    <name evidence="8" type="ORF">QBC34DRAFT_484090</name>
</gene>
<dbReference type="GO" id="GO:0016810">
    <property type="term" value="F:hydrolase activity, acting on carbon-nitrogen (but not peptide) bonds"/>
    <property type="evidence" value="ECO:0007669"/>
    <property type="project" value="InterPro"/>
</dbReference>
<dbReference type="GO" id="GO:0005975">
    <property type="term" value="P:carbohydrate metabolic process"/>
    <property type="evidence" value="ECO:0007669"/>
    <property type="project" value="InterPro"/>
</dbReference>
<organism evidence="8 9">
    <name type="scientific">Podospora aff. communis PSN243</name>
    <dbReference type="NCBI Taxonomy" id="3040156"/>
    <lineage>
        <taxon>Eukaryota</taxon>
        <taxon>Fungi</taxon>
        <taxon>Dikarya</taxon>
        <taxon>Ascomycota</taxon>
        <taxon>Pezizomycotina</taxon>
        <taxon>Sordariomycetes</taxon>
        <taxon>Sordariomycetidae</taxon>
        <taxon>Sordariales</taxon>
        <taxon>Podosporaceae</taxon>
        <taxon>Podospora</taxon>
    </lineage>
</organism>
<evidence type="ECO:0000313" key="9">
    <source>
        <dbReference type="Proteomes" id="UP001321760"/>
    </source>
</evidence>
<keyword evidence="6" id="KW-0170">Cobalt</keyword>
<evidence type="ECO:0000256" key="6">
    <source>
        <dbReference type="ARBA" id="ARBA00023285"/>
    </source>
</evidence>
<keyword evidence="3" id="KW-0732">Signal</keyword>
<dbReference type="SUPFAM" id="SSF88713">
    <property type="entry name" value="Glycoside hydrolase/deacetylase"/>
    <property type="match status" value="1"/>
</dbReference>
<reference evidence="8" key="1">
    <citation type="journal article" date="2023" name="Mol. Phylogenet. Evol.">
        <title>Genome-scale phylogeny and comparative genomics of the fungal order Sordariales.</title>
        <authorList>
            <person name="Hensen N."/>
            <person name="Bonometti L."/>
            <person name="Westerberg I."/>
            <person name="Brannstrom I.O."/>
            <person name="Guillou S."/>
            <person name="Cros-Aarteil S."/>
            <person name="Calhoun S."/>
            <person name="Haridas S."/>
            <person name="Kuo A."/>
            <person name="Mondo S."/>
            <person name="Pangilinan J."/>
            <person name="Riley R."/>
            <person name="LaButti K."/>
            <person name="Andreopoulos B."/>
            <person name="Lipzen A."/>
            <person name="Chen C."/>
            <person name="Yan M."/>
            <person name="Daum C."/>
            <person name="Ng V."/>
            <person name="Clum A."/>
            <person name="Steindorff A."/>
            <person name="Ohm R.A."/>
            <person name="Martin F."/>
            <person name="Silar P."/>
            <person name="Natvig D.O."/>
            <person name="Lalanne C."/>
            <person name="Gautier V."/>
            <person name="Ament-Velasquez S.L."/>
            <person name="Kruys A."/>
            <person name="Hutchinson M.I."/>
            <person name="Powell A.J."/>
            <person name="Barry K."/>
            <person name="Miller A.N."/>
            <person name="Grigoriev I.V."/>
            <person name="Debuchy R."/>
            <person name="Gladieux P."/>
            <person name="Hiltunen Thoren M."/>
            <person name="Johannesson H."/>
        </authorList>
    </citation>
    <scope>NUCLEOTIDE SEQUENCE</scope>
    <source>
        <strain evidence="8">PSN243</strain>
    </source>
</reference>
<reference evidence="8" key="2">
    <citation type="submission" date="2023-05" db="EMBL/GenBank/DDBJ databases">
        <authorList>
            <consortium name="Lawrence Berkeley National Laboratory"/>
            <person name="Steindorff A."/>
            <person name="Hensen N."/>
            <person name="Bonometti L."/>
            <person name="Westerberg I."/>
            <person name="Brannstrom I.O."/>
            <person name="Guillou S."/>
            <person name="Cros-Aarteil S."/>
            <person name="Calhoun S."/>
            <person name="Haridas S."/>
            <person name="Kuo A."/>
            <person name="Mondo S."/>
            <person name="Pangilinan J."/>
            <person name="Riley R."/>
            <person name="Labutti K."/>
            <person name="Andreopoulos B."/>
            <person name="Lipzen A."/>
            <person name="Chen C."/>
            <person name="Yanf M."/>
            <person name="Daum C."/>
            <person name="Ng V."/>
            <person name="Clum A."/>
            <person name="Ohm R."/>
            <person name="Martin F."/>
            <person name="Silar P."/>
            <person name="Natvig D."/>
            <person name="Lalanne C."/>
            <person name="Gautier V."/>
            <person name="Ament-Velasquez S.L."/>
            <person name="Kruys A."/>
            <person name="Hutchinson M.I."/>
            <person name="Powell A.J."/>
            <person name="Barry K."/>
            <person name="Miller A.N."/>
            <person name="Grigoriev I.V."/>
            <person name="Debuchy R."/>
            <person name="Gladieux P."/>
            <person name="Thoren M.H."/>
            <person name="Johannesson H."/>
        </authorList>
    </citation>
    <scope>NUCLEOTIDE SEQUENCE</scope>
    <source>
        <strain evidence="8">PSN243</strain>
    </source>
</reference>
<dbReference type="AlphaFoldDB" id="A0AAV9GTB7"/>
<evidence type="ECO:0000313" key="8">
    <source>
        <dbReference type="EMBL" id="KAK4451229.1"/>
    </source>
</evidence>
<dbReference type="PANTHER" id="PTHR46471">
    <property type="entry name" value="CHITIN DEACETYLASE"/>
    <property type="match status" value="1"/>
</dbReference>
<protein>
    <recommendedName>
        <fullName evidence="7">NodB homology domain-containing protein</fullName>
    </recommendedName>
</protein>
<evidence type="ECO:0000256" key="2">
    <source>
        <dbReference type="ARBA" id="ARBA00022723"/>
    </source>
</evidence>
<evidence type="ECO:0000256" key="3">
    <source>
        <dbReference type="ARBA" id="ARBA00022729"/>
    </source>
</evidence>